<keyword evidence="1" id="KW-0175">Coiled coil</keyword>
<dbReference type="Proteomes" id="UP001151760">
    <property type="component" value="Unassembled WGS sequence"/>
</dbReference>
<feature type="coiled-coil region" evidence="1">
    <location>
        <begin position="203"/>
        <end position="237"/>
    </location>
</feature>
<gene>
    <name evidence="3" type="ORF">Tco_0752795</name>
</gene>
<feature type="compositionally biased region" description="Basic and acidic residues" evidence="2">
    <location>
        <begin position="327"/>
        <end position="337"/>
    </location>
</feature>
<comment type="caution">
    <text evidence="3">The sequence shown here is derived from an EMBL/GenBank/DDBJ whole genome shotgun (WGS) entry which is preliminary data.</text>
</comment>
<keyword evidence="4" id="KW-1185">Reference proteome</keyword>
<reference evidence="3" key="2">
    <citation type="submission" date="2022-01" db="EMBL/GenBank/DDBJ databases">
        <authorList>
            <person name="Yamashiro T."/>
            <person name="Shiraishi A."/>
            <person name="Satake H."/>
            <person name="Nakayama K."/>
        </authorList>
    </citation>
    <scope>NUCLEOTIDE SEQUENCE</scope>
</reference>
<feature type="region of interest" description="Disordered" evidence="2">
    <location>
        <begin position="327"/>
        <end position="418"/>
    </location>
</feature>
<reference evidence="3" key="1">
    <citation type="journal article" date="2022" name="Int. J. Mol. Sci.">
        <title>Draft Genome of Tanacetum Coccineum: Genomic Comparison of Closely Related Tanacetum-Family Plants.</title>
        <authorList>
            <person name="Yamashiro T."/>
            <person name="Shiraishi A."/>
            <person name="Nakayama K."/>
            <person name="Satake H."/>
        </authorList>
    </citation>
    <scope>NUCLEOTIDE SEQUENCE</scope>
</reference>
<feature type="compositionally biased region" description="Pro residues" evidence="2">
    <location>
        <begin position="355"/>
        <end position="365"/>
    </location>
</feature>
<evidence type="ECO:0000313" key="4">
    <source>
        <dbReference type="Proteomes" id="UP001151760"/>
    </source>
</evidence>
<feature type="compositionally biased region" description="Low complexity" evidence="2">
    <location>
        <begin position="407"/>
        <end position="418"/>
    </location>
</feature>
<accession>A0ABQ4Z7W2</accession>
<evidence type="ECO:0000313" key="3">
    <source>
        <dbReference type="EMBL" id="GJS86254.1"/>
    </source>
</evidence>
<dbReference type="EMBL" id="BQNB010011109">
    <property type="protein sequence ID" value="GJS86254.1"/>
    <property type="molecule type" value="Genomic_DNA"/>
</dbReference>
<evidence type="ECO:0000256" key="1">
    <source>
        <dbReference type="SAM" id="Coils"/>
    </source>
</evidence>
<protein>
    <submittedName>
        <fullName evidence="3">Uncharacterized protein</fullName>
    </submittedName>
</protein>
<feature type="compositionally biased region" description="Polar residues" evidence="2">
    <location>
        <begin position="391"/>
        <end position="406"/>
    </location>
</feature>
<sequence>MTNGMYQPWRALATIINLCLTGKTSGFERPRAHVLQILWGIINRANIDYAERIWEEFTQCIHSFIEDKMNLTIREASSQPNTEQMDDEFTATTYPKVQENLKLTTEGEVRLKEPASYARTLSSMKNLDKDLSFTNKFLIEKSQEDEPEKTNTEAEVQSMVTVPIHQDTLSVPLMTTLVINIIDPQFDSTTVPASMPITIAKTIGQLKHNIADLVDANQALEERLDKQGNMIHQLETQDLSRLIREQTVEFIDSQEIDRKIKELVKEVVTASVQHAMRAPLRARFKDLPTSDMKEILLQRMLEENYDKGHEDHKMAFEALQKSIIRDESEQFDADKAKERTKKKSKQDSPKTLSGSPPPPPPPPPSSGVSGASCLIGTSDSAQDPPPPPPSSTTNQGDQSHSSTTLGSSKTAASTSYTA</sequence>
<proteinExistence type="predicted"/>
<name>A0ABQ4Z7W2_9ASTR</name>
<evidence type="ECO:0000256" key="2">
    <source>
        <dbReference type="SAM" id="MobiDB-lite"/>
    </source>
</evidence>
<organism evidence="3 4">
    <name type="scientific">Tanacetum coccineum</name>
    <dbReference type="NCBI Taxonomy" id="301880"/>
    <lineage>
        <taxon>Eukaryota</taxon>
        <taxon>Viridiplantae</taxon>
        <taxon>Streptophyta</taxon>
        <taxon>Embryophyta</taxon>
        <taxon>Tracheophyta</taxon>
        <taxon>Spermatophyta</taxon>
        <taxon>Magnoliopsida</taxon>
        <taxon>eudicotyledons</taxon>
        <taxon>Gunneridae</taxon>
        <taxon>Pentapetalae</taxon>
        <taxon>asterids</taxon>
        <taxon>campanulids</taxon>
        <taxon>Asterales</taxon>
        <taxon>Asteraceae</taxon>
        <taxon>Asteroideae</taxon>
        <taxon>Anthemideae</taxon>
        <taxon>Anthemidinae</taxon>
        <taxon>Tanacetum</taxon>
    </lineage>
</organism>